<dbReference type="Proteomes" id="UP000228380">
    <property type="component" value="Unplaced"/>
</dbReference>
<accession>A0A8B7BJD6</accession>
<proteinExistence type="predicted"/>
<sequence length="151" mass="15734">MAVSITCCLKPSSPPSPPPPPPSPSPLTKTTLTPLSTSKEVSWRSRCVATAACVIIGSSTAGLAAAAGGGGGAVFAAGDDMKVVKVSEIKVVRWSDRRKCPPWHVNSLENIVPENLPRPPTGPRSDGLVAHKNAPKAGEFSVRYRSSCYSL</sequence>
<dbReference type="InterPro" id="IPR053350">
    <property type="entry name" value="CV_Inducer"/>
</dbReference>
<dbReference type="PANTHER" id="PTHR37210:SF2">
    <property type="entry name" value="PROTEIN CHLOROPLAST VESICULATION"/>
    <property type="match status" value="1"/>
</dbReference>
<dbReference type="OrthoDB" id="1892100at2759"/>
<organism evidence="2 3">
    <name type="scientific">Phoenix dactylifera</name>
    <name type="common">Date palm</name>
    <dbReference type="NCBI Taxonomy" id="42345"/>
    <lineage>
        <taxon>Eukaryota</taxon>
        <taxon>Viridiplantae</taxon>
        <taxon>Streptophyta</taxon>
        <taxon>Embryophyta</taxon>
        <taxon>Tracheophyta</taxon>
        <taxon>Spermatophyta</taxon>
        <taxon>Magnoliopsida</taxon>
        <taxon>Liliopsida</taxon>
        <taxon>Arecaceae</taxon>
        <taxon>Coryphoideae</taxon>
        <taxon>Phoeniceae</taxon>
        <taxon>Phoenix</taxon>
    </lineage>
</organism>
<dbReference type="RefSeq" id="XP_008778385.2">
    <property type="nucleotide sequence ID" value="XM_008780163.4"/>
</dbReference>
<dbReference type="PANTHER" id="PTHR37210">
    <property type="entry name" value="EXPRESSED PROTEIN"/>
    <property type="match status" value="1"/>
</dbReference>
<name>A0A8B7BJD6_PHODC</name>
<dbReference type="KEGG" id="pda:103698172"/>
<evidence type="ECO:0000256" key="1">
    <source>
        <dbReference type="SAM" id="MobiDB-lite"/>
    </source>
</evidence>
<gene>
    <name evidence="3" type="primary">LOC103698172</name>
</gene>
<reference evidence="3" key="1">
    <citation type="submission" date="2025-08" db="UniProtKB">
        <authorList>
            <consortium name="RefSeq"/>
        </authorList>
    </citation>
    <scope>IDENTIFICATION</scope>
    <source>
        <tissue evidence="3">Young leaves</tissue>
    </source>
</reference>
<dbReference type="AlphaFoldDB" id="A0A8B7BJD6"/>
<evidence type="ECO:0000313" key="2">
    <source>
        <dbReference type="Proteomes" id="UP000228380"/>
    </source>
</evidence>
<feature type="compositionally biased region" description="Pro residues" evidence="1">
    <location>
        <begin position="12"/>
        <end position="25"/>
    </location>
</feature>
<dbReference type="GeneID" id="103698172"/>
<protein>
    <submittedName>
        <fullName evidence="3">Uncharacterized protein LOC103698172</fullName>
    </submittedName>
</protein>
<keyword evidence="2" id="KW-1185">Reference proteome</keyword>
<evidence type="ECO:0000313" key="3">
    <source>
        <dbReference type="RefSeq" id="XP_008778385.2"/>
    </source>
</evidence>
<feature type="region of interest" description="Disordered" evidence="1">
    <location>
        <begin position="9"/>
        <end position="29"/>
    </location>
</feature>